<accession>A0A8J5K8I9</accession>
<dbReference type="EMBL" id="JAHLQT010012946">
    <property type="protein sequence ID" value="KAG7171121.1"/>
    <property type="molecule type" value="Genomic_DNA"/>
</dbReference>
<proteinExistence type="predicted"/>
<comment type="caution">
    <text evidence="2">The sequence shown here is derived from an EMBL/GenBank/DDBJ whole genome shotgun (WGS) entry which is preliminary data.</text>
</comment>
<feature type="transmembrane region" description="Helical" evidence="1">
    <location>
        <begin position="97"/>
        <end position="114"/>
    </location>
</feature>
<dbReference type="AlphaFoldDB" id="A0A8J5K8I9"/>
<keyword evidence="1" id="KW-0812">Transmembrane</keyword>
<name>A0A8J5K8I9_HOMAM</name>
<evidence type="ECO:0000313" key="3">
    <source>
        <dbReference type="Proteomes" id="UP000747542"/>
    </source>
</evidence>
<evidence type="ECO:0000313" key="2">
    <source>
        <dbReference type="EMBL" id="KAG7171121.1"/>
    </source>
</evidence>
<keyword evidence="3" id="KW-1185">Reference proteome</keyword>
<dbReference type="Proteomes" id="UP000747542">
    <property type="component" value="Unassembled WGS sequence"/>
</dbReference>
<sequence length="315" mass="35457">MVVFGVGDSCQHLGRNITTLLAPVAWLGALLGVFPYSRRRATIDPGESLADTMEQEPVTDTEVMYFGWWAVISHRREFESHLAAMEKYPTAFRDNRSCLVLMLGLIFFLFNLVLQMDGMAAHFSGMENVMISVLWVLLAHHTHQLHSANATLSYALQSSDLCCLQTSRKLVMQARGLCNGTEDLMKTGIMPQLLRTSTYLCYSLAIGYLSLEQPQVAVMWENTWIRYTLGNATIHLLQGKGEGHDQYSREVSGIRRDLLTAPLVFTVNDFINLTLPNLWNLLQFLITQVVILVQFTQYDLDSPLVEATSNTTTTI</sequence>
<organism evidence="2 3">
    <name type="scientific">Homarus americanus</name>
    <name type="common">American lobster</name>
    <dbReference type="NCBI Taxonomy" id="6706"/>
    <lineage>
        <taxon>Eukaryota</taxon>
        <taxon>Metazoa</taxon>
        <taxon>Ecdysozoa</taxon>
        <taxon>Arthropoda</taxon>
        <taxon>Crustacea</taxon>
        <taxon>Multicrustacea</taxon>
        <taxon>Malacostraca</taxon>
        <taxon>Eumalacostraca</taxon>
        <taxon>Eucarida</taxon>
        <taxon>Decapoda</taxon>
        <taxon>Pleocyemata</taxon>
        <taxon>Astacidea</taxon>
        <taxon>Nephropoidea</taxon>
        <taxon>Nephropidae</taxon>
        <taxon>Homarus</taxon>
    </lineage>
</organism>
<feature type="transmembrane region" description="Helical" evidence="1">
    <location>
        <begin position="20"/>
        <end position="37"/>
    </location>
</feature>
<reference evidence="2" key="1">
    <citation type="journal article" date="2021" name="Sci. Adv.">
        <title>The American lobster genome reveals insights on longevity, neural, and immune adaptations.</title>
        <authorList>
            <person name="Polinski J.M."/>
            <person name="Zimin A.V."/>
            <person name="Clark K.F."/>
            <person name="Kohn A.B."/>
            <person name="Sadowski N."/>
            <person name="Timp W."/>
            <person name="Ptitsyn A."/>
            <person name="Khanna P."/>
            <person name="Romanova D.Y."/>
            <person name="Williams P."/>
            <person name="Greenwood S.J."/>
            <person name="Moroz L.L."/>
            <person name="Walt D.R."/>
            <person name="Bodnar A.G."/>
        </authorList>
    </citation>
    <scope>NUCLEOTIDE SEQUENCE</scope>
    <source>
        <strain evidence="2">GMGI-L3</strain>
    </source>
</reference>
<keyword evidence="1" id="KW-0472">Membrane</keyword>
<keyword evidence="1" id="KW-1133">Transmembrane helix</keyword>
<protein>
    <submittedName>
        <fullName evidence="2">Uncharacterized protein</fullName>
    </submittedName>
</protein>
<gene>
    <name evidence="2" type="ORF">Hamer_G013926</name>
</gene>
<evidence type="ECO:0000256" key="1">
    <source>
        <dbReference type="SAM" id="Phobius"/>
    </source>
</evidence>